<dbReference type="Gramene" id="KOM51373">
    <property type="protein sequence ID" value="KOM51373"/>
    <property type="gene ID" value="LR48_Vigan09g003200"/>
</dbReference>
<evidence type="ECO:0000313" key="1">
    <source>
        <dbReference type="EMBL" id="KOM26305.1"/>
    </source>
</evidence>
<dbReference type="Gramene" id="KOM26305">
    <property type="protein sequence ID" value="KOM26305"/>
    <property type="gene ID" value="LR48_Vigan252s001700"/>
</dbReference>
<reference evidence="1" key="2">
    <citation type="submission" date="2015-02" db="EMBL/GenBank/DDBJ databases">
        <authorList>
            <person name="Chooi Y.-H."/>
        </authorList>
    </citation>
    <scope>NUCLEOTIDE SEQUENCE</scope>
    <source>
        <tissue evidence="1">Seedling</tissue>
    </source>
</reference>
<name>A0A0L9T6S5_PHAAN</name>
<dbReference type="AlphaFoldDB" id="A0A0L9T6S5"/>
<gene>
    <name evidence="2" type="ORF">LR48_Vigan09g003200</name>
    <name evidence="1" type="ORF">LR48_Vigan252s001700</name>
</gene>
<organism evidence="1 3">
    <name type="scientific">Phaseolus angularis</name>
    <name type="common">Azuki bean</name>
    <name type="synonym">Vigna angularis</name>
    <dbReference type="NCBI Taxonomy" id="3914"/>
    <lineage>
        <taxon>Eukaryota</taxon>
        <taxon>Viridiplantae</taxon>
        <taxon>Streptophyta</taxon>
        <taxon>Embryophyta</taxon>
        <taxon>Tracheophyta</taxon>
        <taxon>Spermatophyta</taxon>
        <taxon>Magnoliopsida</taxon>
        <taxon>eudicotyledons</taxon>
        <taxon>Gunneridae</taxon>
        <taxon>Pentapetalae</taxon>
        <taxon>rosids</taxon>
        <taxon>fabids</taxon>
        <taxon>Fabales</taxon>
        <taxon>Fabaceae</taxon>
        <taxon>Papilionoideae</taxon>
        <taxon>50 kb inversion clade</taxon>
        <taxon>NPAAA clade</taxon>
        <taxon>indigoferoid/millettioid clade</taxon>
        <taxon>Phaseoleae</taxon>
        <taxon>Vigna</taxon>
    </lineage>
</organism>
<dbReference type="Proteomes" id="UP000053144">
    <property type="component" value="Chromosome 9"/>
</dbReference>
<dbReference type="EMBL" id="CM003379">
    <property type="protein sequence ID" value="KOM51373.1"/>
    <property type="molecule type" value="Genomic_DNA"/>
</dbReference>
<proteinExistence type="predicted"/>
<evidence type="ECO:0000313" key="2">
    <source>
        <dbReference type="EMBL" id="KOM51373.1"/>
    </source>
</evidence>
<evidence type="ECO:0000313" key="3">
    <source>
        <dbReference type="Proteomes" id="UP000053144"/>
    </source>
</evidence>
<accession>A0A0L9T6S5</accession>
<sequence length="103" mass="11396">MVIPKDFSTVKKVGHYRRLLALGITQRIYRRLLAVELVPIFHSRPRFPLYRALIFTSLLRSPSETIIAIDSEAVELLFLYDGGLAASGGVVAVWAELVVAKGG</sequence>
<dbReference type="EMBL" id="KQ258313">
    <property type="protein sequence ID" value="KOM26305.1"/>
    <property type="molecule type" value="Genomic_DNA"/>
</dbReference>
<protein>
    <submittedName>
        <fullName evidence="1">Uncharacterized protein</fullName>
    </submittedName>
</protein>
<reference evidence="3" key="1">
    <citation type="journal article" date="2015" name="Proc. Natl. Acad. Sci. U.S.A.">
        <title>Genome sequencing of adzuki bean (Vigna angularis) provides insight into high starch and low fat accumulation and domestication.</title>
        <authorList>
            <person name="Yang K."/>
            <person name="Tian Z."/>
            <person name="Chen C."/>
            <person name="Luo L."/>
            <person name="Zhao B."/>
            <person name="Wang Z."/>
            <person name="Yu L."/>
            <person name="Li Y."/>
            <person name="Sun Y."/>
            <person name="Li W."/>
            <person name="Chen Y."/>
            <person name="Li Y."/>
            <person name="Zhang Y."/>
            <person name="Ai D."/>
            <person name="Zhao J."/>
            <person name="Shang C."/>
            <person name="Ma Y."/>
            <person name="Wu B."/>
            <person name="Wang M."/>
            <person name="Gao L."/>
            <person name="Sun D."/>
            <person name="Zhang P."/>
            <person name="Guo F."/>
            <person name="Wang W."/>
            <person name="Li Y."/>
            <person name="Wang J."/>
            <person name="Varshney R.K."/>
            <person name="Wang J."/>
            <person name="Ling H.Q."/>
            <person name="Wan P."/>
        </authorList>
    </citation>
    <scope>NUCLEOTIDE SEQUENCE</scope>
    <source>
        <strain evidence="3">cv. Jingnong 6</strain>
    </source>
</reference>